<dbReference type="EMBL" id="CM055101">
    <property type="protein sequence ID" value="KAJ7541970.1"/>
    <property type="molecule type" value="Genomic_DNA"/>
</dbReference>
<proteinExistence type="predicted"/>
<gene>
    <name evidence="1" type="ORF">O6H91_10G083500</name>
</gene>
<comment type="caution">
    <text evidence="1">The sequence shown here is derived from an EMBL/GenBank/DDBJ whole genome shotgun (WGS) entry which is preliminary data.</text>
</comment>
<sequence>MALSLSGRMVWNNVVMVEAENREAALPFTSGREWRNRSRVLAAAAAQGKNATVKTSTRRICDDDNGPYEEGKLSRPSYTGDSPLSRFVSMLISMKPLYSLMKVAARQVLINTAEKKGVPWRQMSEGLLTSNVYAEKPLVENASLVYPDYYLKDFHAYEDGNLSWKQAASEVKPATLSMIRRAIPDAKSMDEAMEVLRGNWLRAIEEHHVRYSCREISDILDIGCSVGTSTLCLADKFPAAQVTGLDLSPYFIATAQYTEKQKAASGQTRQKPIHWIHANGEATGLPPASFDVVSFAYVIHECPQQATKALLQEAYRLLRPGGTIALTDNSPKSKVIQDLPPVLFTLMKSTEPWMDEYYSLDLEQMMHDIGLKNVTSILTDPRHRTVTGTVPNHGPYGAPQEWQ</sequence>
<reference evidence="2" key="1">
    <citation type="journal article" date="2024" name="Proc. Natl. Acad. Sci. U.S.A.">
        <title>Extraordinary preservation of gene collinearity over three hundred million years revealed in homosporous lycophytes.</title>
        <authorList>
            <person name="Li C."/>
            <person name="Wickell D."/>
            <person name="Kuo L.Y."/>
            <person name="Chen X."/>
            <person name="Nie B."/>
            <person name="Liao X."/>
            <person name="Peng D."/>
            <person name="Ji J."/>
            <person name="Jenkins J."/>
            <person name="Williams M."/>
            <person name="Shu S."/>
            <person name="Plott C."/>
            <person name="Barry K."/>
            <person name="Rajasekar S."/>
            <person name="Grimwood J."/>
            <person name="Han X."/>
            <person name="Sun S."/>
            <person name="Hou Z."/>
            <person name="He W."/>
            <person name="Dai G."/>
            <person name="Sun C."/>
            <person name="Schmutz J."/>
            <person name="Leebens-Mack J.H."/>
            <person name="Li F.W."/>
            <person name="Wang L."/>
        </authorList>
    </citation>
    <scope>NUCLEOTIDE SEQUENCE [LARGE SCALE GENOMIC DNA]</scope>
    <source>
        <strain evidence="2">cv. PW_Plant_1</strain>
    </source>
</reference>
<evidence type="ECO:0000313" key="2">
    <source>
        <dbReference type="Proteomes" id="UP001162992"/>
    </source>
</evidence>
<accession>A0ACC2CJ44</accession>
<keyword evidence="2" id="KW-1185">Reference proteome</keyword>
<protein>
    <submittedName>
        <fullName evidence="1">Uncharacterized protein</fullName>
    </submittedName>
</protein>
<organism evidence="1 2">
    <name type="scientific">Diphasiastrum complanatum</name>
    <name type="common">Issler's clubmoss</name>
    <name type="synonym">Lycopodium complanatum</name>
    <dbReference type="NCBI Taxonomy" id="34168"/>
    <lineage>
        <taxon>Eukaryota</taxon>
        <taxon>Viridiplantae</taxon>
        <taxon>Streptophyta</taxon>
        <taxon>Embryophyta</taxon>
        <taxon>Tracheophyta</taxon>
        <taxon>Lycopodiopsida</taxon>
        <taxon>Lycopodiales</taxon>
        <taxon>Lycopodiaceae</taxon>
        <taxon>Lycopodioideae</taxon>
        <taxon>Diphasiastrum</taxon>
    </lineage>
</organism>
<dbReference type="Proteomes" id="UP001162992">
    <property type="component" value="Chromosome 10"/>
</dbReference>
<name>A0ACC2CJ44_DIPCM</name>
<evidence type="ECO:0000313" key="1">
    <source>
        <dbReference type="EMBL" id="KAJ7541970.1"/>
    </source>
</evidence>